<protein>
    <recommendedName>
        <fullName evidence="1">UPF0342 protein SAMN02745134_01319</fullName>
    </recommendedName>
</protein>
<dbReference type="STRING" id="1121291.SAMN02745134_01319"/>
<dbReference type="RefSeq" id="WP_084114815.1">
    <property type="nucleotide sequence ID" value="NZ_FWXH01000003.1"/>
</dbReference>
<dbReference type="Proteomes" id="UP000192468">
    <property type="component" value="Unassembled WGS sequence"/>
</dbReference>
<accession>A0A1W1XCE2</accession>
<evidence type="ECO:0000256" key="1">
    <source>
        <dbReference type="HAMAP-Rule" id="MF_01526"/>
    </source>
</evidence>
<dbReference type="EMBL" id="FWXH01000003">
    <property type="protein sequence ID" value="SMC21502.1"/>
    <property type="molecule type" value="Genomic_DNA"/>
</dbReference>
<organism evidence="2 3">
    <name type="scientific">Clostridium acidisoli DSM 12555</name>
    <dbReference type="NCBI Taxonomy" id="1121291"/>
    <lineage>
        <taxon>Bacteria</taxon>
        <taxon>Bacillati</taxon>
        <taxon>Bacillota</taxon>
        <taxon>Clostridia</taxon>
        <taxon>Eubacteriales</taxon>
        <taxon>Clostridiaceae</taxon>
        <taxon>Clostridium</taxon>
    </lineage>
</organism>
<gene>
    <name evidence="2" type="ORF">SAMN02745134_01319</name>
</gene>
<dbReference type="InterPro" id="IPR023378">
    <property type="entry name" value="YheA/YmcA-like_dom_sf"/>
</dbReference>
<dbReference type="AlphaFoldDB" id="A0A1W1XCE2"/>
<reference evidence="2 3" key="1">
    <citation type="submission" date="2017-04" db="EMBL/GenBank/DDBJ databases">
        <authorList>
            <person name="Afonso C.L."/>
            <person name="Miller P.J."/>
            <person name="Scott M.A."/>
            <person name="Spackman E."/>
            <person name="Goraichik I."/>
            <person name="Dimitrov K.M."/>
            <person name="Suarez D.L."/>
            <person name="Swayne D.E."/>
        </authorList>
    </citation>
    <scope>NUCLEOTIDE SEQUENCE [LARGE SCALE GENOMIC DNA]</scope>
    <source>
        <strain evidence="2 3">DSM 12555</strain>
    </source>
</reference>
<evidence type="ECO:0000313" key="2">
    <source>
        <dbReference type="EMBL" id="SMC21502.1"/>
    </source>
</evidence>
<name>A0A1W1XCE2_9CLOT</name>
<comment type="similarity">
    <text evidence="1">Belongs to the UPF0342 family.</text>
</comment>
<dbReference type="SUPFAM" id="SSF158622">
    <property type="entry name" value="YheA/YmcA-like"/>
    <property type="match status" value="1"/>
</dbReference>
<keyword evidence="3" id="KW-1185">Reference proteome</keyword>
<dbReference type="Gene3D" id="1.20.1500.10">
    <property type="entry name" value="YheA/YmcA-like"/>
    <property type="match status" value="1"/>
</dbReference>
<dbReference type="OrthoDB" id="9811402at2"/>
<evidence type="ECO:0000313" key="3">
    <source>
        <dbReference type="Proteomes" id="UP000192468"/>
    </source>
</evidence>
<sequence>MDNVYDKAHELAKVLKSYPEVSEYREASEKIKNNADAQKIIEDFRKIQFEAYNEQMEKKQLSEDTKKKFENISNIISMNQDVAQFLTAEQKFSIIWQDIIKILTDSIGLDLNFGMK</sequence>
<dbReference type="HAMAP" id="MF_01526">
    <property type="entry name" value="UPF0342"/>
    <property type="match status" value="1"/>
</dbReference>
<dbReference type="InterPro" id="IPR010368">
    <property type="entry name" value="Com_YlbF"/>
</dbReference>
<dbReference type="Pfam" id="PF06133">
    <property type="entry name" value="Com_YlbF"/>
    <property type="match status" value="1"/>
</dbReference>
<proteinExistence type="inferred from homology"/>